<dbReference type="SUPFAM" id="SSF56801">
    <property type="entry name" value="Acetyl-CoA synthetase-like"/>
    <property type="match status" value="1"/>
</dbReference>
<dbReference type="Gene3D" id="3.40.50.12780">
    <property type="entry name" value="N-terminal domain of ligase-like"/>
    <property type="match status" value="1"/>
</dbReference>
<dbReference type="AlphaFoldDB" id="A0A137NVK1"/>
<reference evidence="3 4" key="1">
    <citation type="journal article" date="2015" name="Genome Biol. Evol.">
        <title>Phylogenomic analyses indicate that early fungi evolved digesting cell walls of algal ancestors of land plants.</title>
        <authorList>
            <person name="Chang Y."/>
            <person name="Wang S."/>
            <person name="Sekimoto S."/>
            <person name="Aerts A.L."/>
            <person name="Choi C."/>
            <person name="Clum A."/>
            <person name="LaButti K.M."/>
            <person name="Lindquist E.A."/>
            <person name="Yee Ngan C."/>
            <person name="Ohm R.A."/>
            <person name="Salamov A.A."/>
            <person name="Grigoriev I.V."/>
            <person name="Spatafora J.W."/>
            <person name="Berbee M.L."/>
        </authorList>
    </citation>
    <scope>NUCLEOTIDE SEQUENCE [LARGE SCALE GENOMIC DNA]</scope>
    <source>
        <strain evidence="3 4">NRRL 28638</strain>
    </source>
</reference>
<dbReference type="OMA" id="YHERELT"/>
<evidence type="ECO:0000259" key="2">
    <source>
        <dbReference type="Pfam" id="PF00501"/>
    </source>
</evidence>
<dbReference type="OrthoDB" id="429813at2759"/>
<dbReference type="EMBL" id="KQ964683">
    <property type="protein sequence ID" value="KXN66865.1"/>
    <property type="molecule type" value="Genomic_DNA"/>
</dbReference>
<gene>
    <name evidence="3" type="ORF">CONCODRAFT_11213</name>
</gene>
<dbReference type="Proteomes" id="UP000070444">
    <property type="component" value="Unassembled WGS sequence"/>
</dbReference>
<proteinExistence type="inferred from homology"/>
<dbReference type="Pfam" id="PF23562">
    <property type="entry name" value="AMP-binding_C_3"/>
    <property type="match status" value="1"/>
</dbReference>
<feature type="domain" description="AMP-dependent synthetase/ligase" evidence="2">
    <location>
        <begin position="31"/>
        <end position="339"/>
    </location>
</feature>
<dbReference type="InterPro" id="IPR000873">
    <property type="entry name" value="AMP-dep_synth/lig_dom"/>
</dbReference>
<evidence type="ECO:0000313" key="4">
    <source>
        <dbReference type="Proteomes" id="UP000070444"/>
    </source>
</evidence>
<protein>
    <submittedName>
        <fullName evidence="3">Acetyl-CoA synthetase-like protein</fullName>
    </submittedName>
</protein>
<dbReference type="InterPro" id="IPR042099">
    <property type="entry name" value="ANL_N_sf"/>
</dbReference>
<comment type="similarity">
    <text evidence="1">Belongs to the ATP-dependent AMP-binding enzyme family.</text>
</comment>
<dbReference type="PANTHER" id="PTHR43201">
    <property type="entry name" value="ACYL-COA SYNTHETASE"/>
    <property type="match status" value="1"/>
</dbReference>
<accession>A0A137NVK1</accession>
<dbReference type="GO" id="GO:0031956">
    <property type="term" value="F:medium-chain fatty acid-CoA ligase activity"/>
    <property type="evidence" value="ECO:0007669"/>
    <property type="project" value="TreeGrafter"/>
</dbReference>
<dbReference type="GO" id="GO:0006631">
    <property type="term" value="P:fatty acid metabolic process"/>
    <property type="evidence" value="ECO:0007669"/>
    <property type="project" value="TreeGrafter"/>
</dbReference>
<evidence type="ECO:0000313" key="3">
    <source>
        <dbReference type="EMBL" id="KXN66865.1"/>
    </source>
</evidence>
<evidence type="ECO:0000256" key="1">
    <source>
        <dbReference type="ARBA" id="ARBA00006432"/>
    </source>
</evidence>
<name>A0A137NVK1_CONC2</name>
<dbReference type="Pfam" id="PF00501">
    <property type="entry name" value="AMP-binding"/>
    <property type="match status" value="1"/>
</dbReference>
<feature type="non-terminal residue" evidence="3">
    <location>
        <position position="558"/>
    </location>
</feature>
<keyword evidence="4" id="KW-1185">Reference proteome</keyword>
<organism evidence="3 4">
    <name type="scientific">Conidiobolus coronatus (strain ATCC 28846 / CBS 209.66 / NRRL 28638)</name>
    <name type="common">Delacroixia coronata</name>
    <dbReference type="NCBI Taxonomy" id="796925"/>
    <lineage>
        <taxon>Eukaryota</taxon>
        <taxon>Fungi</taxon>
        <taxon>Fungi incertae sedis</taxon>
        <taxon>Zoopagomycota</taxon>
        <taxon>Entomophthoromycotina</taxon>
        <taxon>Entomophthoromycetes</taxon>
        <taxon>Entomophthorales</taxon>
        <taxon>Ancylistaceae</taxon>
        <taxon>Conidiobolus</taxon>
    </lineage>
</organism>
<sequence length="558" mass="62651">MTQYSSTGRFVDLVKDNALSGHNVKYPAVSINEYGKYMDISYENYYNITCHSASYFYEKLKYLSFMDNRNVGLLSYSDSHYLWNMIGLMSTNVAPVLLSPRNSIEATIHLLKESGSRALIYQDYFKDLVKDIQKEIPHMVLIPKWTASFPECLSPAYYKLLVPLESKEVELGKVSFTLHSSGSTSFPKLVSKLNLTLHNSGYRASLSNIPLDRKELSFYPFFHAAGILTMVINSLYLKKTFILSPDMGPGSHFSSKMILELIQGLSPKVLQLLPLMVKELIEYCDHVNSSKGWGILKKIEVVRYGGAQLPKSMIQSLIYNGISPFSSYASTECGVLMRSIPIKSGEYLNPLAIVEDVRYTLKDCGDSVVELIILKDDPCLSCVQDRDEDGNYPTKDLFKIISCKPLLFDYLSRADDTIIHINGEKTNPIPMEDIINRCPYVDVCAVLGAGQQMNTLLVQLEVNEVMSSSLPSVISTIKSFVKSANESAPSHSRIYEEMIIYLPMNYKKKLPVTIKGNLQRAKCAKVFEEEIKESVEKMESGYVSDEAHGLHSSPFVGG</sequence>
<dbReference type="PANTHER" id="PTHR43201:SF8">
    <property type="entry name" value="ACYL-COA SYNTHETASE FAMILY MEMBER 3"/>
    <property type="match status" value="1"/>
</dbReference>
<dbReference type="STRING" id="796925.A0A137NVK1"/>